<gene>
    <name evidence="2" type="ORF">A3D09_01090</name>
</gene>
<evidence type="ECO:0000313" key="3">
    <source>
        <dbReference type="Proteomes" id="UP000177390"/>
    </source>
</evidence>
<dbReference type="GO" id="GO:0016747">
    <property type="term" value="F:acyltransferase activity, transferring groups other than amino-acyl groups"/>
    <property type="evidence" value="ECO:0007669"/>
    <property type="project" value="InterPro"/>
</dbReference>
<evidence type="ECO:0000259" key="1">
    <source>
        <dbReference type="Pfam" id="PF13302"/>
    </source>
</evidence>
<accession>A0A1F5EVN8</accession>
<sequence>MVDLRKVDPSKANLDHEKSRLRHLNPKDPEEKKRLWKIETDPRVVKFVENICQTDDDLADFATLEKDYLVLAIEGKAGHVDEAEVGKLQGWVVVCPEEKKRLARLQKHGLADLAKQGLRVLEIGFARHPKAKSGQMASALRQVLAFLQTEHTKDGEVQLVITAYTDEANEASTRVLLASGFLQMGKVKYHVRNAGHDNFFIWQK</sequence>
<dbReference type="Proteomes" id="UP000177390">
    <property type="component" value="Unassembled WGS sequence"/>
</dbReference>
<evidence type="ECO:0000313" key="2">
    <source>
        <dbReference type="EMBL" id="OGD71346.1"/>
    </source>
</evidence>
<proteinExistence type="predicted"/>
<protein>
    <recommendedName>
        <fullName evidence="1">N-acetyltransferase domain-containing protein</fullName>
    </recommendedName>
</protein>
<dbReference type="InterPro" id="IPR000182">
    <property type="entry name" value="GNAT_dom"/>
</dbReference>
<dbReference type="AlphaFoldDB" id="A0A1F5EVN8"/>
<comment type="caution">
    <text evidence="2">The sequence shown here is derived from an EMBL/GenBank/DDBJ whole genome shotgun (WGS) entry which is preliminary data.</text>
</comment>
<dbReference type="EMBL" id="MFAH01000028">
    <property type="protein sequence ID" value="OGD71346.1"/>
    <property type="molecule type" value="Genomic_DNA"/>
</dbReference>
<reference evidence="2 3" key="1">
    <citation type="journal article" date="2016" name="Nat. Commun.">
        <title>Thousands of microbial genomes shed light on interconnected biogeochemical processes in an aquifer system.</title>
        <authorList>
            <person name="Anantharaman K."/>
            <person name="Brown C.T."/>
            <person name="Hug L.A."/>
            <person name="Sharon I."/>
            <person name="Castelle C.J."/>
            <person name="Probst A.J."/>
            <person name="Thomas B.C."/>
            <person name="Singh A."/>
            <person name="Wilkins M.J."/>
            <person name="Karaoz U."/>
            <person name="Brodie E.L."/>
            <person name="Williams K.H."/>
            <person name="Hubbard S.S."/>
            <person name="Banfield J.F."/>
        </authorList>
    </citation>
    <scope>NUCLEOTIDE SEQUENCE [LARGE SCALE GENOMIC DNA]</scope>
</reference>
<dbReference type="InterPro" id="IPR016181">
    <property type="entry name" value="Acyl_CoA_acyltransferase"/>
</dbReference>
<dbReference type="Gene3D" id="3.40.630.30">
    <property type="match status" value="1"/>
</dbReference>
<organism evidence="2 3">
    <name type="scientific">Candidatus Collierbacteria bacterium RIFCSPHIGHO2_02_FULL_49_10</name>
    <dbReference type="NCBI Taxonomy" id="1817723"/>
    <lineage>
        <taxon>Bacteria</taxon>
        <taxon>Candidatus Collieribacteriota</taxon>
    </lineage>
</organism>
<dbReference type="SUPFAM" id="SSF55729">
    <property type="entry name" value="Acyl-CoA N-acyltransferases (Nat)"/>
    <property type="match status" value="1"/>
</dbReference>
<name>A0A1F5EVN8_9BACT</name>
<feature type="domain" description="N-acetyltransferase" evidence="1">
    <location>
        <begin position="21"/>
        <end position="181"/>
    </location>
</feature>
<dbReference type="Pfam" id="PF13302">
    <property type="entry name" value="Acetyltransf_3"/>
    <property type="match status" value="1"/>
</dbReference>